<evidence type="ECO:0000313" key="3">
    <source>
        <dbReference type="Proteomes" id="UP000324222"/>
    </source>
</evidence>
<proteinExistence type="predicted"/>
<sequence>MGRPTADGGRGGKTGRPTHSQSPACRTQEKNSGTAWTTRRQAAHTEQYIHRSGVATLLDMAVLTPGQDYPMHAARDECLAVSLRIR</sequence>
<dbReference type="AlphaFoldDB" id="A0A5B7FKL8"/>
<organism evidence="2 3">
    <name type="scientific">Portunus trituberculatus</name>
    <name type="common">Swimming crab</name>
    <name type="synonym">Neptunus trituberculatus</name>
    <dbReference type="NCBI Taxonomy" id="210409"/>
    <lineage>
        <taxon>Eukaryota</taxon>
        <taxon>Metazoa</taxon>
        <taxon>Ecdysozoa</taxon>
        <taxon>Arthropoda</taxon>
        <taxon>Crustacea</taxon>
        <taxon>Multicrustacea</taxon>
        <taxon>Malacostraca</taxon>
        <taxon>Eumalacostraca</taxon>
        <taxon>Eucarida</taxon>
        <taxon>Decapoda</taxon>
        <taxon>Pleocyemata</taxon>
        <taxon>Brachyura</taxon>
        <taxon>Eubrachyura</taxon>
        <taxon>Portunoidea</taxon>
        <taxon>Portunidae</taxon>
        <taxon>Portuninae</taxon>
        <taxon>Portunus</taxon>
    </lineage>
</organism>
<protein>
    <submittedName>
        <fullName evidence="2">Uncharacterized protein</fullName>
    </submittedName>
</protein>
<keyword evidence="3" id="KW-1185">Reference proteome</keyword>
<evidence type="ECO:0000313" key="2">
    <source>
        <dbReference type="EMBL" id="MPC47951.1"/>
    </source>
</evidence>
<dbReference type="EMBL" id="VSRR010008021">
    <property type="protein sequence ID" value="MPC47951.1"/>
    <property type="molecule type" value="Genomic_DNA"/>
</dbReference>
<name>A0A5B7FKL8_PORTR</name>
<gene>
    <name evidence="2" type="ORF">E2C01_041711</name>
</gene>
<comment type="caution">
    <text evidence="2">The sequence shown here is derived from an EMBL/GenBank/DDBJ whole genome shotgun (WGS) entry which is preliminary data.</text>
</comment>
<accession>A0A5B7FKL8</accession>
<dbReference type="Proteomes" id="UP000324222">
    <property type="component" value="Unassembled WGS sequence"/>
</dbReference>
<feature type="region of interest" description="Disordered" evidence="1">
    <location>
        <begin position="1"/>
        <end position="44"/>
    </location>
</feature>
<evidence type="ECO:0000256" key="1">
    <source>
        <dbReference type="SAM" id="MobiDB-lite"/>
    </source>
</evidence>
<feature type="compositionally biased region" description="Polar residues" evidence="1">
    <location>
        <begin position="17"/>
        <end position="40"/>
    </location>
</feature>
<reference evidence="2 3" key="1">
    <citation type="submission" date="2019-05" db="EMBL/GenBank/DDBJ databases">
        <title>Another draft genome of Portunus trituberculatus and its Hox gene families provides insights of decapod evolution.</title>
        <authorList>
            <person name="Jeong J.-H."/>
            <person name="Song I."/>
            <person name="Kim S."/>
            <person name="Choi T."/>
            <person name="Kim D."/>
            <person name="Ryu S."/>
            <person name="Kim W."/>
        </authorList>
    </citation>
    <scope>NUCLEOTIDE SEQUENCE [LARGE SCALE GENOMIC DNA]</scope>
    <source>
        <tissue evidence="2">Muscle</tissue>
    </source>
</reference>